<dbReference type="SUPFAM" id="SSF56281">
    <property type="entry name" value="Metallo-hydrolase/oxidoreductase"/>
    <property type="match status" value="1"/>
</dbReference>
<gene>
    <name evidence="1" type="primary">rnz</name>
</gene>
<reference evidence="1" key="1">
    <citation type="journal article" date="2020" name="J. Phycol.">
        <title>The Organelle Genomes in the Photosynthetic Red Algal Parasite Pterocladiophila hemisphaerica (Florideophyceae, Rhodophyta) Have Elevated Substitution Rates and Extreme Gene Loss in the Plastid Genome.</title>
        <authorList>
            <person name="Preuss M."/>
            <person name="Verbruggen H."/>
            <person name="Zuccarello G.C."/>
        </authorList>
    </citation>
    <scope>NUCLEOTIDE SEQUENCE</scope>
</reference>
<dbReference type="GO" id="GO:0042781">
    <property type="term" value="F:3'-tRNA processing endoribonuclease activity"/>
    <property type="evidence" value="ECO:0007669"/>
    <property type="project" value="TreeGrafter"/>
</dbReference>
<geneLocation type="chloroplast" evidence="1"/>
<dbReference type="AlphaFoldDB" id="A0A6M3WXI8"/>
<organism evidence="1">
    <name type="scientific">Pterocladiophila hemisphaerica</name>
    <dbReference type="NCBI Taxonomy" id="2712948"/>
    <lineage>
        <taxon>Eukaryota</taxon>
        <taxon>Rhodophyta</taxon>
        <taxon>Florideophyceae</taxon>
        <taxon>Rhodymeniophycidae</taxon>
        <taxon>Gracilariales</taxon>
        <taxon>Pterocladiophilaceae</taxon>
        <taxon>Pterocladiophila</taxon>
    </lineage>
</organism>
<dbReference type="PANTHER" id="PTHR46018:SF2">
    <property type="entry name" value="ZINC PHOSPHODIESTERASE ELAC PROTEIN 1"/>
    <property type="match status" value="1"/>
</dbReference>
<keyword evidence="1" id="KW-0150">Chloroplast</keyword>
<evidence type="ECO:0000313" key="1">
    <source>
        <dbReference type="EMBL" id="QJH88389.1"/>
    </source>
</evidence>
<name>A0A6M3WXI8_9FLOR</name>
<dbReference type="Gene3D" id="3.60.15.10">
    <property type="entry name" value="Ribonuclease Z/Hydroxyacylglutathione hydrolase-like"/>
    <property type="match status" value="1"/>
</dbReference>
<dbReference type="EMBL" id="MT117918">
    <property type="protein sequence ID" value="QJH88389.1"/>
    <property type="molecule type" value="Genomic_DNA"/>
</dbReference>
<proteinExistence type="predicted"/>
<keyword evidence="1" id="KW-0934">Plastid</keyword>
<dbReference type="InterPro" id="IPR036866">
    <property type="entry name" value="RibonucZ/Hydroxyglut_hydro"/>
</dbReference>
<dbReference type="PANTHER" id="PTHR46018">
    <property type="entry name" value="ZINC PHOSPHODIESTERASE ELAC PROTEIN 1"/>
    <property type="match status" value="1"/>
</dbReference>
<sequence length="227" mass="27373">MEIRCLSSKVFIKQKIPQSNSYLCLFKEKKIYWLFNCLEGCQYMLLKEKIKLNNIAKIIITNNNINNMAGLAGLLSSLNLLNKKTPIHIYANQFLIQYLYKVKQYAQTYFKFDLYYFQLKIGIIFKQNYYSLYCFTQHDYYTFIITPSYSSSKFFVEKAQKFNIQASPLYQLLKKQKNFLLPDGLSLLGVKFNKKIKLHSRYFFYTKKYHERSSLEIYYNNFFYKNR</sequence>
<accession>A0A6M3WXI8</accession>
<protein>
    <submittedName>
        <fullName evidence="1">Rnz</fullName>
    </submittedName>
</protein>